<dbReference type="EMBL" id="CM042024">
    <property type="protein sequence ID" value="KAI3810548.1"/>
    <property type="molecule type" value="Genomic_DNA"/>
</dbReference>
<name>A0ACB9IQP0_9ASTR</name>
<dbReference type="Proteomes" id="UP001056120">
    <property type="component" value="Linkage Group LG07"/>
</dbReference>
<reference evidence="1 2" key="2">
    <citation type="journal article" date="2022" name="Mol. Ecol. Resour.">
        <title>The genomes of chicory, endive, great burdock and yacon provide insights into Asteraceae paleo-polyploidization history and plant inulin production.</title>
        <authorList>
            <person name="Fan W."/>
            <person name="Wang S."/>
            <person name="Wang H."/>
            <person name="Wang A."/>
            <person name="Jiang F."/>
            <person name="Liu H."/>
            <person name="Zhao H."/>
            <person name="Xu D."/>
            <person name="Zhang Y."/>
        </authorList>
    </citation>
    <scope>NUCLEOTIDE SEQUENCE [LARGE SCALE GENOMIC DNA]</scope>
    <source>
        <strain evidence="2">cv. Yunnan</strain>
        <tissue evidence="1">Leaves</tissue>
    </source>
</reference>
<evidence type="ECO:0000313" key="1">
    <source>
        <dbReference type="EMBL" id="KAI3810548.1"/>
    </source>
</evidence>
<comment type="caution">
    <text evidence="1">The sequence shown here is derived from an EMBL/GenBank/DDBJ whole genome shotgun (WGS) entry which is preliminary data.</text>
</comment>
<proteinExistence type="predicted"/>
<evidence type="ECO:0000313" key="2">
    <source>
        <dbReference type="Proteomes" id="UP001056120"/>
    </source>
</evidence>
<organism evidence="1 2">
    <name type="scientific">Smallanthus sonchifolius</name>
    <dbReference type="NCBI Taxonomy" id="185202"/>
    <lineage>
        <taxon>Eukaryota</taxon>
        <taxon>Viridiplantae</taxon>
        <taxon>Streptophyta</taxon>
        <taxon>Embryophyta</taxon>
        <taxon>Tracheophyta</taxon>
        <taxon>Spermatophyta</taxon>
        <taxon>Magnoliopsida</taxon>
        <taxon>eudicotyledons</taxon>
        <taxon>Gunneridae</taxon>
        <taxon>Pentapetalae</taxon>
        <taxon>asterids</taxon>
        <taxon>campanulids</taxon>
        <taxon>Asterales</taxon>
        <taxon>Asteraceae</taxon>
        <taxon>Asteroideae</taxon>
        <taxon>Heliantheae alliance</taxon>
        <taxon>Millerieae</taxon>
        <taxon>Smallanthus</taxon>
    </lineage>
</organism>
<keyword evidence="2" id="KW-1185">Reference proteome</keyword>
<protein>
    <submittedName>
        <fullName evidence="1">Uncharacterized protein</fullName>
    </submittedName>
</protein>
<reference evidence="2" key="1">
    <citation type="journal article" date="2022" name="Mol. Ecol. Resour.">
        <title>The genomes of chicory, endive, great burdock and yacon provide insights into Asteraceae palaeo-polyploidization history and plant inulin production.</title>
        <authorList>
            <person name="Fan W."/>
            <person name="Wang S."/>
            <person name="Wang H."/>
            <person name="Wang A."/>
            <person name="Jiang F."/>
            <person name="Liu H."/>
            <person name="Zhao H."/>
            <person name="Xu D."/>
            <person name="Zhang Y."/>
        </authorList>
    </citation>
    <scope>NUCLEOTIDE SEQUENCE [LARGE SCALE GENOMIC DNA]</scope>
    <source>
        <strain evidence="2">cv. Yunnan</strain>
    </source>
</reference>
<sequence length="472" mass="51771">MAIITEEPDSPTPTSPQTKPLKNPQTKPPSSTPNPFAFWFYFTILVSILTLTFVTISNLSTPQDPKTWFLTLPTNLRHHYSNGRTIKVQPTSHGNSIEVFTIQDGPIDSSHKVLIVHGLGCSSFVFSKIIKSLAKLGVHAVAIDLPGSGFSDKLESVTEEKVITGFGRVFEMYNEIKEKGIFWGFDQLVEQGYVNYDYAENEIRVSKVTSLKAIELGPEEMGRVLGQVIDTMGLAPVDLVLHDSAFNLGANWVSKDLGFVRSVTLLDSVSNETAFPLWVLKVPVVRWVVSGFGFVFDKVVGKCCSKTGGVLDSESHRLLLKGRDGIKSVVEMGNKMNSSFDVGEWGKLSGVKNLPMQVVWSSGSSEEWIKKGRLVADVLPQATLVTHSGGSWPQDDTADEVAESIHEFVSRLPKPINVSKKKEAVPEHIREMLDEATANVHHHGFGGHDHSHSHGHGQEVGYPSGYGLGHGF</sequence>
<accession>A0ACB9IQP0</accession>
<gene>
    <name evidence="1" type="ORF">L1987_20166</name>
</gene>